<dbReference type="OrthoDB" id="2563130at2759"/>
<gene>
    <name evidence="2" type="ORF">I206_07325</name>
    <name evidence="3" type="ORF">I206_106788</name>
</gene>
<organism evidence="2">
    <name type="scientific">Kwoniella pini CBS 10737</name>
    <dbReference type="NCBI Taxonomy" id="1296096"/>
    <lineage>
        <taxon>Eukaryota</taxon>
        <taxon>Fungi</taxon>
        <taxon>Dikarya</taxon>
        <taxon>Basidiomycota</taxon>
        <taxon>Agaricomycotina</taxon>
        <taxon>Tremellomycetes</taxon>
        <taxon>Tremellales</taxon>
        <taxon>Cryptococcaceae</taxon>
        <taxon>Kwoniella</taxon>
    </lineage>
</organism>
<dbReference type="Proteomes" id="UP000094020">
    <property type="component" value="Chromosome 9"/>
</dbReference>
<feature type="compositionally biased region" description="Pro residues" evidence="1">
    <location>
        <begin position="93"/>
        <end position="103"/>
    </location>
</feature>
<reference evidence="3" key="2">
    <citation type="submission" date="2013-07" db="EMBL/GenBank/DDBJ databases">
        <authorList>
            <consortium name="The Broad Institute Genome Sequencing Platform"/>
            <person name="Cuomo C."/>
            <person name="Litvintseva A."/>
            <person name="Chen Y."/>
            <person name="Heitman J."/>
            <person name="Sun S."/>
            <person name="Springer D."/>
            <person name="Dromer F."/>
            <person name="Young S.K."/>
            <person name="Zeng Q."/>
            <person name="Gargeya S."/>
            <person name="Fitzgerald M."/>
            <person name="Abouelleil A."/>
            <person name="Alvarado L."/>
            <person name="Berlin A.M."/>
            <person name="Chapman S.B."/>
            <person name="Dewar J."/>
            <person name="Goldberg J."/>
            <person name="Griggs A."/>
            <person name="Gujja S."/>
            <person name="Hansen M."/>
            <person name="Howarth C."/>
            <person name="Imamovic A."/>
            <person name="Larimer J."/>
            <person name="McCowan C."/>
            <person name="Murphy C."/>
            <person name="Pearson M."/>
            <person name="Priest M."/>
            <person name="Roberts A."/>
            <person name="Saif S."/>
            <person name="Shea T."/>
            <person name="Sykes S."/>
            <person name="Wortman J."/>
            <person name="Nusbaum C."/>
            <person name="Birren B."/>
        </authorList>
    </citation>
    <scope>NUCLEOTIDE SEQUENCE</scope>
    <source>
        <strain evidence="3">CBS 10737</strain>
    </source>
</reference>
<dbReference type="AlphaFoldDB" id="A0A1B9HT75"/>
<dbReference type="GeneID" id="30175694"/>
<keyword evidence="4" id="KW-1185">Reference proteome</keyword>
<reference evidence="3" key="4">
    <citation type="submission" date="2024-02" db="EMBL/GenBank/DDBJ databases">
        <title>Comparative genomics of Cryptococcus and Kwoniella reveals pathogenesis evolution and contrasting modes of karyotype evolution via chromosome fusion or intercentromeric recombination.</title>
        <authorList>
            <person name="Coelho M.A."/>
            <person name="David-Palma M."/>
            <person name="Shea T."/>
            <person name="Bowers K."/>
            <person name="McGinley-Smith S."/>
            <person name="Mohammad A.W."/>
            <person name="Gnirke A."/>
            <person name="Yurkov A.M."/>
            <person name="Nowrousian M."/>
            <person name="Sun S."/>
            <person name="Cuomo C.A."/>
            <person name="Heitman J."/>
        </authorList>
    </citation>
    <scope>NUCLEOTIDE SEQUENCE</scope>
    <source>
        <strain evidence="3">CBS 10737</strain>
    </source>
</reference>
<dbReference type="SUPFAM" id="SSF57903">
    <property type="entry name" value="FYVE/PHD zinc finger"/>
    <property type="match status" value="1"/>
</dbReference>
<feature type="region of interest" description="Disordered" evidence="1">
    <location>
        <begin position="64"/>
        <end position="104"/>
    </location>
</feature>
<name>A0A1B9HT75_9TREE</name>
<evidence type="ECO:0000313" key="4">
    <source>
        <dbReference type="Proteomes" id="UP000094020"/>
    </source>
</evidence>
<dbReference type="InterPro" id="IPR011011">
    <property type="entry name" value="Znf_FYVE_PHD"/>
</dbReference>
<dbReference type="InterPro" id="IPR013083">
    <property type="entry name" value="Znf_RING/FYVE/PHD"/>
</dbReference>
<dbReference type="EMBL" id="CP144527">
    <property type="protein sequence ID" value="WWC72824.1"/>
    <property type="molecule type" value="Genomic_DNA"/>
</dbReference>
<evidence type="ECO:0000313" key="2">
    <source>
        <dbReference type="EMBL" id="OCF46472.1"/>
    </source>
</evidence>
<dbReference type="RefSeq" id="XP_019007691.1">
    <property type="nucleotide sequence ID" value="XM_019159019.1"/>
</dbReference>
<evidence type="ECO:0000256" key="1">
    <source>
        <dbReference type="SAM" id="MobiDB-lite"/>
    </source>
</evidence>
<dbReference type="InterPro" id="IPR043151">
    <property type="entry name" value="BAH_sf"/>
</dbReference>
<dbReference type="CDD" id="cd15489">
    <property type="entry name" value="PHD_SF"/>
    <property type="match status" value="1"/>
</dbReference>
<dbReference type="Gene3D" id="3.30.40.10">
    <property type="entry name" value="Zinc/RING finger domain, C3HC4 (zinc finger)"/>
    <property type="match status" value="1"/>
</dbReference>
<dbReference type="Gene3D" id="2.30.30.490">
    <property type="match status" value="1"/>
</dbReference>
<reference evidence="2" key="1">
    <citation type="submission" date="2013-07" db="EMBL/GenBank/DDBJ databases">
        <title>The Genome Sequence of Cryptococcus pinus CBS10737.</title>
        <authorList>
            <consortium name="The Broad Institute Genome Sequencing Platform"/>
            <person name="Cuomo C."/>
            <person name="Litvintseva A."/>
            <person name="Chen Y."/>
            <person name="Heitman J."/>
            <person name="Sun S."/>
            <person name="Springer D."/>
            <person name="Dromer F."/>
            <person name="Young S.K."/>
            <person name="Zeng Q."/>
            <person name="Gargeya S."/>
            <person name="Fitzgerald M."/>
            <person name="Abouelleil A."/>
            <person name="Alvarado L."/>
            <person name="Berlin A.M."/>
            <person name="Chapman S.B."/>
            <person name="Dewar J."/>
            <person name="Goldberg J."/>
            <person name="Griggs A."/>
            <person name="Gujja S."/>
            <person name="Hansen M."/>
            <person name="Howarth C."/>
            <person name="Imamovic A."/>
            <person name="Larimer J."/>
            <person name="McCowan C."/>
            <person name="Murphy C."/>
            <person name="Pearson M."/>
            <person name="Priest M."/>
            <person name="Roberts A."/>
            <person name="Saif S."/>
            <person name="Shea T."/>
            <person name="Sykes S."/>
            <person name="Wortman J."/>
            <person name="Nusbaum C."/>
            <person name="Birren B."/>
        </authorList>
    </citation>
    <scope>NUCLEOTIDE SEQUENCE [LARGE SCALE GENOMIC DNA]</scope>
    <source>
        <strain evidence="2">CBS 10737</strain>
    </source>
</reference>
<evidence type="ECO:0008006" key="5">
    <source>
        <dbReference type="Google" id="ProtNLM"/>
    </source>
</evidence>
<dbReference type="EMBL" id="KI894016">
    <property type="protein sequence ID" value="OCF46472.1"/>
    <property type="molecule type" value="Genomic_DNA"/>
</dbReference>
<protein>
    <recommendedName>
        <fullName evidence="5">BAH domain-containing protein</fullName>
    </recommendedName>
</protein>
<dbReference type="KEGG" id="kpin:30175694"/>
<evidence type="ECO:0000313" key="3">
    <source>
        <dbReference type="EMBL" id="WWC72824.1"/>
    </source>
</evidence>
<reference evidence="2" key="3">
    <citation type="submission" date="2016-07" db="EMBL/GenBank/DDBJ databases">
        <title>Evolution of pathogenesis and genome organization in the Tremellales.</title>
        <authorList>
            <person name="Cuomo C."/>
            <person name="Litvintseva A."/>
            <person name="Heitman J."/>
            <person name="Chen Y."/>
            <person name="Sun S."/>
            <person name="Springer D."/>
            <person name="Dromer F."/>
            <person name="Young S."/>
            <person name="Zeng Q."/>
            <person name="Chapman S."/>
            <person name="Gujja S."/>
            <person name="Saif S."/>
            <person name="Birren B."/>
        </authorList>
    </citation>
    <scope>NUCLEOTIDE SEQUENCE</scope>
    <source>
        <strain evidence="2">CBS 10737</strain>
    </source>
</reference>
<accession>A0A1B9HT75</accession>
<sequence length="499" mass="55850">MTTRKRKTEVSNAENGPAEISPAAAWVAPTDEEFKSLKRYKSFLLPPNNSYASGQFVWLAHEAPKPTPSRARTSSALPPEKKPRTSVIGPDGLPTPEPSPPGPLERIHAEVDSDPHWNAGLWIGKIIEIRAKDTSYVWMRIRWMCRSFGELKDAGVQTGMPRSKAGVKEVFMLGEEHDMLQPVGAVEGAAPVIVFDERNPLQAPFGSRKIFLRSEARTPTETEIQTLSLKRFPGIVEPRSKKRSRVSTEGDISKHPGHLFPLRPPTCYCGDPYRPEVEREEPMAMCAHKDCLKWFHFGCLDWKNHHRRTATPSAIENVLTSGVDLMTLLPDYGLTTPAGTIPFGKDPSTLFATPAKDALQNEGKTDELSTSIIDDTNGQVPQYSQELLDRYTALDEKLPNSVLRFAESPITRGTIDTGIVGNARLILRARQIVLENRKMRNNPKIDALQMAVVNEMIEEWKNTWEIDSSLDEKDNAAQQYNSSKSRSVIWLCPSCRRAM</sequence>
<proteinExistence type="predicted"/>